<dbReference type="PANTHER" id="PTHR30213:SF1">
    <property type="entry name" value="INNER MEMBRANE PROTEIN YHJD"/>
    <property type="match status" value="1"/>
</dbReference>
<comment type="caution">
    <text evidence="7">The sequence shown here is derived from an EMBL/GenBank/DDBJ whole genome shotgun (WGS) entry which is preliminary data.</text>
</comment>
<evidence type="ECO:0000313" key="7">
    <source>
        <dbReference type="EMBL" id="CAG9175570.1"/>
    </source>
</evidence>
<proteinExistence type="predicted"/>
<keyword evidence="4 6" id="KW-1133">Transmembrane helix</keyword>
<accession>A0ABN7YTK4</accession>
<evidence type="ECO:0000256" key="1">
    <source>
        <dbReference type="ARBA" id="ARBA00004651"/>
    </source>
</evidence>
<feature type="transmembrane region" description="Helical" evidence="6">
    <location>
        <begin position="105"/>
        <end position="126"/>
    </location>
</feature>
<evidence type="ECO:0000313" key="8">
    <source>
        <dbReference type="Proteomes" id="UP000721236"/>
    </source>
</evidence>
<feature type="transmembrane region" description="Helical" evidence="6">
    <location>
        <begin position="188"/>
        <end position="210"/>
    </location>
</feature>
<gene>
    <name evidence="7" type="ORF">LMG21510_02904</name>
</gene>
<dbReference type="EMBL" id="CAJZAH010000002">
    <property type="protein sequence ID" value="CAG9175570.1"/>
    <property type="molecule type" value="Genomic_DNA"/>
</dbReference>
<dbReference type="NCBIfam" id="TIGR00765">
    <property type="entry name" value="yihY_not_rbn"/>
    <property type="match status" value="1"/>
</dbReference>
<evidence type="ECO:0000256" key="4">
    <source>
        <dbReference type="ARBA" id="ARBA00022989"/>
    </source>
</evidence>
<organism evidence="7 8">
    <name type="scientific">Cupriavidus respiraculi</name>
    <dbReference type="NCBI Taxonomy" id="195930"/>
    <lineage>
        <taxon>Bacteria</taxon>
        <taxon>Pseudomonadati</taxon>
        <taxon>Pseudomonadota</taxon>
        <taxon>Betaproteobacteria</taxon>
        <taxon>Burkholderiales</taxon>
        <taxon>Burkholderiaceae</taxon>
        <taxon>Cupriavidus</taxon>
    </lineage>
</organism>
<reference evidence="7 8" key="1">
    <citation type="submission" date="2021-08" db="EMBL/GenBank/DDBJ databases">
        <authorList>
            <person name="Peeters C."/>
        </authorList>
    </citation>
    <scope>NUCLEOTIDE SEQUENCE [LARGE SCALE GENOMIC DNA]</scope>
    <source>
        <strain evidence="7 8">LMG 21510</strain>
    </source>
</reference>
<feature type="transmembrane region" description="Helical" evidence="6">
    <location>
        <begin position="257"/>
        <end position="285"/>
    </location>
</feature>
<feature type="transmembrane region" description="Helical" evidence="6">
    <location>
        <begin position="147"/>
        <end position="168"/>
    </location>
</feature>
<sequence length="308" mass="32925">MTLRAPHAASPGIGQWFKLFKDTVSAWSDDYAPSMGAAIAYYTVFSIAPLLLIVISVAGIVFGAEAARGEVVTQLQGLLGTDGAEAVEDMLVAVSEPGTSTLTTLLGFAALLVGATTVFAELQSALDRIWRVPERLQYSGIWGLLRARVLSFGMILGIGFLLIVSLLASAGLSALGRVWAPLFGEGEVIAHVVDFFVSLAIITTIFAMIYKFMPRAHIRWHDVWLGALVTALLFAIGKFLIGLYIGKSGVASGYGAAGSLVILLLWVYYSAQIFLLGAEFTWLYAHRFGSLRGRPEGAAAGIPNRRPA</sequence>
<dbReference type="PANTHER" id="PTHR30213">
    <property type="entry name" value="INNER MEMBRANE PROTEIN YHJD"/>
    <property type="match status" value="1"/>
</dbReference>
<comment type="subcellular location">
    <subcellularLocation>
        <location evidence="1">Cell membrane</location>
        <topology evidence="1">Multi-pass membrane protein</topology>
    </subcellularLocation>
</comment>
<dbReference type="InterPro" id="IPR017039">
    <property type="entry name" value="Virul_fac_BrkB"/>
</dbReference>
<dbReference type="Proteomes" id="UP000721236">
    <property type="component" value="Unassembled WGS sequence"/>
</dbReference>
<feature type="transmembrane region" description="Helical" evidence="6">
    <location>
        <begin position="39"/>
        <end position="62"/>
    </location>
</feature>
<keyword evidence="2" id="KW-1003">Cell membrane</keyword>
<evidence type="ECO:0000256" key="6">
    <source>
        <dbReference type="SAM" id="Phobius"/>
    </source>
</evidence>
<keyword evidence="3 6" id="KW-0812">Transmembrane</keyword>
<evidence type="ECO:0000256" key="5">
    <source>
        <dbReference type="ARBA" id="ARBA00023136"/>
    </source>
</evidence>
<feature type="transmembrane region" description="Helical" evidence="6">
    <location>
        <begin position="222"/>
        <end position="245"/>
    </location>
</feature>
<evidence type="ECO:0000256" key="3">
    <source>
        <dbReference type="ARBA" id="ARBA00022692"/>
    </source>
</evidence>
<protein>
    <submittedName>
        <fullName evidence="7">Uncharacterized protein</fullName>
    </submittedName>
</protein>
<dbReference type="RefSeq" id="WP_222202578.1">
    <property type="nucleotide sequence ID" value="NZ_CAJZAH010000002.1"/>
</dbReference>
<name>A0ABN7YTK4_9BURK</name>
<keyword evidence="5 6" id="KW-0472">Membrane</keyword>
<dbReference type="PIRSF" id="PIRSF035875">
    <property type="entry name" value="RNase_BN"/>
    <property type="match status" value="1"/>
</dbReference>
<dbReference type="Pfam" id="PF03631">
    <property type="entry name" value="Virul_fac_BrkB"/>
    <property type="match status" value="1"/>
</dbReference>
<evidence type="ECO:0000256" key="2">
    <source>
        <dbReference type="ARBA" id="ARBA00022475"/>
    </source>
</evidence>
<keyword evidence="8" id="KW-1185">Reference proteome</keyword>